<dbReference type="GO" id="GO:0009269">
    <property type="term" value="P:response to desiccation"/>
    <property type="evidence" value="ECO:0007669"/>
    <property type="project" value="InterPro"/>
</dbReference>
<name>A0A426QI14_9GAMM</name>
<dbReference type="EMBL" id="QZMU01000001">
    <property type="protein sequence ID" value="RRQ21394.1"/>
    <property type="molecule type" value="Genomic_DNA"/>
</dbReference>
<organism evidence="2 3">
    <name type="scientific">Thiohalobacter thiocyanaticus</name>
    <dbReference type="NCBI Taxonomy" id="585455"/>
    <lineage>
        <taxon>Bacteria</taxon>
        <taxon>Pseudomonadati</taxon>
        <taxon>Pseudomonadota</taxon>
        <taxon>Gammaproteobacteria</taxon>
        <taxon>Thiohalobacterales</taxon>
        <taxon>Thiohalobacteraceae</taxon>
        <taxon>Thiohalobacter</taxon>
    </lineage>
</organism>
<sequence>MARYRAGRRSTLLLLLLLTLSGCSHFLTRPEAPMVSLNNLQLIEATLFEQRYLLHLRIQNPNNFALPIAGMRYRLLLNGREFATGVSRDLETLPAYGEQVVAVNIVSNLLRIYEQLRNPAESDSFSYALEGSISLQGLGPALPFSQRGELSMKPR</sequence>
<dbReference type="Gene3D" id="2.60.40.1820">
    <property type="match status" value="1"/>
</dbReference>
<accession>A0A426QI14</accession>
<feature type="domain" description="Water stress and hypersensitive response" evidence="1">
    <location>
        <begin position="35"/>
        <end position="149"/>
    </location>
</feature>
<keyword evidence="3" id="KW-1185">Reference proteome</keyword>
<dbReference type="PROSITE" id="PS51257">
    <property type="entry name" value="PROKAR_LIPOPROTEIN"/>
    <property type="match status" value="1"/>
</dbReference>
<dbReference type="InterPro" id="IPR004864">
    <property type="entry name" value="LEA_2"/>
</dbReference>
<dbReference type="RefSeq" id="WP_125180658.1">
    <property type="nucleotide sequence ID" value="NZ_QZMU01000001.1"/>
</dbReference>
<dbReference type="Proteomes" id="UP000287798">
    <property type="component" value="Unassembled WGS sequence"/>
</dbReference>
<gene>
    <name evidence="2" type="ORF">D6C00_05190</name>
</gene>
<comment type="caution">
    <text evidence="2">The sequence shown here is derived from an EMBL/GenBank/DDBJ whole genome shotgun (WGS) entry which is preliminary data.</text>
</comment>
<dbReference type="InterPro" id="IPR013990">
    <property type="entry name" value="WHy-dom"/>
</dbReference>
<dbReference type="OrthoDB" id="6196336at2"/>
<dbReference type="SMART" id="SM00769">
    <property type="entry name" value="WHy"/>
    <property type="match status" value="1"/>
</dbReference>
<evidence type="ECO:0000313" key="3">
    <source>
        <dbReference type="Proteomes" id="UP000287798"/>
    </source>
</evidence>
<reference evidence="2 3" key="1">
    <citation type="journal article" date="2010" name="Int. J. Syst. Evol. Microbiol.">
        <title>Thiohalobacter thiocyanaticus gen. nov., sp. nov., a moderately halophilic, sulfur-oxidizing gammaproteobacterium from hypersaline lakes, that utilizes thiocyanate.</title>
        <authorList>
            <person name="Sorokin D.Y."/>
            <person name="Kovaleva O.L."/>
            <person name="Tourova T.P."/>
            <person name="Muyzer G."/>
        </authorList>
    </citation>
    <scope>NUCLEOTIDE SEQUENCE [LARGE SCALE GENOMIC DNA]</scope>
    <source>
        <strain evidence="2 3">Hrh1</strain>
    </source>
</reference>
<evidence type="ECO:0000313" key="2">
    <source>
        <dbReference type="EMBL" id="RRQ21394.1"/>
    </source>
</evidence>
<dbReference type="Pfam" id="PF03168">
    <property type="entry name" value="LEA_2"/>
    <property type="match status" value="1"/>
</dbReference>
<dbReference type="AlphaFoldDB" id="A0A426QI14"/>
<protein>
    <recommendedName>
        <fullName evidence="1">Water stress and hypersensitive response domain-containing protein</fullName>
    </recommendedName>
</protein>
<dbReference type="SUPFAM" id="SSF117070">
    <property type="entry name" value="LEA14-like"/>
    <property type="match status" value="1"/>
</dbReference>
<evidence type="ECO:0000259" key="1">
    <source>
        <dbReference type="SMART" id="SM00769"/>
    </source>
</evidence>
<proteinExistence type="predicted"/>